<feature type="region of interest" description="Disordered" evidence="3">
    <location>
        <begin position="1"/>
        <end position="144"/>
    </location>
</feature>
<sequence>MDSPQDLEGEVDHSFFDSDYEDNDQTKQEEELVNSEFEPSQENHKEATDDNIRKDNVSKKSTEEKPEQSSKAESISIVPEVCISDVNSSKVQAASRSHLQIETVFPTSSSTEERDDEDDEDDYTRSEEDSEEDKQINQYKYKCTNSNSFKKASGKYRHYNAAPAAESGGSSSDSDSHVSELSAKKKSADLPPSSPRHRTKLSLMPRKERYHHTEESEDTVTDVTPLSTPDISPIQSIDLAAVKESLGKKQITKQGNVSREICEDSEEFCIDEEQERSSVQSMKGSSSSMASSVSLESELVSRHSQKVLSDTKDLNHLLKAFMHLDNSSEKQLNIDCSTQSSRKNFSFSNEEVRRIDRENQRLLRELTRQTAKPRNKNTSSKKPSSPPARMYHSALNRKREQQRIERENTAFLRRLESVKPTVGMKRSEQLTDYQRQMKYMGSPTPSRLEHSSLSRVNTAGKSSRASSAASNVNEWPAPTLPTTVALRASRPPEARAAWS</sequence>
<feature type="compositionally biased region" description="Acidic residues" evidence="3">
    <location>
        <begin position="113"/>
        <end position="132"/>
    </location>
</feature>
<evidence type="ECO:0000313" key="5">
    <source>
        <dbReference type="Proteomes" id="UP000694620"/>
    </source>
</evidence>
<evidence type="ECO:0000256" key="3">
    <source>
        <dbReference type="SAM" id="MobiDB-lite"/>
    </source>
</evidence>
<organism evidence="4 5">
    <name type="scientific">Erpetoichthys calabaricus</name>
    <name type="common">Rope fish</name>
    <name type="synonym">Calamoichthys calabaricus</name>
    <dbReference type="NCBI Taxonomy" id="27687"/>
    <lineage>
        <taxon>Eukaryota</taxon>
        <taxon>Metazoa</taxon>
        <taxon>Chordata</taxon>
        <taxon>Craniata</taxon>
        <taxon>Vertebrata</taxon>
        <taxon>Euteleostomi</taxon>
        <taxon>Actinopterygii</taxon>
        <taxon>Polypteriformes</taxon>
        <taxon>Polypteridae</taxon>
        <taxon>Erpetoichthys</taxon>
    </lineage>
</organism>
<dbReference type="Pfam" id="PF13879">
    <property type="entry name" value="Hmw_CFAP97"/>
    <property type="match status" value="1"/>
</dbReference>
<dbReference type="Ensembl" id="ENSECRT00000003423.1">
    <property type="protein sequence ID" value="ENSECRP00000003365.1"/>
    <property type="gene ID" value="ENSECRG00000002315.1"/>
</dbReference>
<comment type="similarity">
    <text evidence="1">Belongs to the CFAP97 family.</text>
</comment>
<dbReference type="InterPro" id="IPR038791">
    <property type="entry name" value="Cfap97/Hemingway"/>
</dbReference>
<feature type="compositionally biased region" description="Basic and acidic residues" evidence="3">
    <location>
        <begin position="205"/>
        <end position="214"/>
    </location>
</feature>
<dbReference type="Proteomes" id="UP000694620">
    <property type="component" value="Chromosome 5"/>
</dbReference>
<evidence type="ECO:0000256" key="2">
    <source>
        <dbReference type="ARBA" id="ARBA00021424"/>
    </source>
</evidence>
<gene>
    <name evidence="4" type="primary">CFAP97</name>
</gene>
<keyword evidence="5" id="KW-1185">Reference proteome</keyword>
<reference evidence="4" key="1">
    <citation type="submission" date="2021-06" db="EMBL/GenBank/DDBJ databases">
        <authorList>
            <consortium name="Wellcome Sanger Institute Data Sharing"/>
        </authorList>
    </citation>
    <scope>NUCLEOTIDE SEQUENCE [LARGE SCALE GENOMIC DNA]</scope>
</reference>
<feature type="region of interest" description="Disordered" evidence="3">
    <location>
        <begin position="162"/>
        <end position="231"/>
    </location>
</feature>
<reference evidence="4" key="2">
    <citation type="submission" date="2025-08" db="UniProtKB">
        <authorList>
            <consortium name="Ensembl"/>
        </authorList>
    </citation>
    <scope>IDENTIFICATION</scope>
</reference>
<feature type="compositionally biased region" description="Polar residues" evidence="3">
    <location>
        <begin position="85"/>
        <end position="100"/>
    </location>
</feature>
<protein>
    <recommendedName>
        <fullName evidence="2">Cilia- and flagella-associated protein 97</fullName>
    </recommendedName>
</protein>
<feature type="compositionally biased region" description="Basic and acidic residues" evidence="3">
    <location>
        <begin position="41"/>
        <end position="70"/>
    </location>
</feature>
<feature type="compositionally biased region" description="Low complexity" evidence="3">
    <location>
        <begin position="162"/>
        <end position="173"/>
    </location>
</feature>
<feature type="region of interest" description="Disordered" evidence="3">
    <location>
        <begin position="437"/>
        <end position="499"/>
    </location>
</feature>
<dbReference type="InterPro" id="IPR029488">
    <property type="entry name" value="Hmw/CFAP97"/>
</dbReference>
<dbReference type="AlphaFoldDB" id="A0A8C4X3S3"/>
<dbReference type="PANTHER" id="PTHR23035:SF1">
    <property type="entry name" value="CILIA- AND FLAGELLA-ASSOCIATED PROTEIN 97"/>
    <property type="match status" value="1"/>
</dbReference>
<proteinExistence type="inferred from homology"/>
<evidence type="ECO:0000313" key="4">
    <source>
        <dbReference type="Ensembl" id="ENSECRP00000003365.1"/>
    </source>
</evidence>
<feature type="compositionally biased region" description="Basic and acidic residues" evidence="3">
    <location>
        <begin position="174"/>
        <end position="188"/>
    </location>
</feature>
<dbReference type="GeneTree" id="ENSGT00390000010356"/>
<feature type="region of interest" description="Disordered" evidence="3">
    <location>
        <begin position="366"/>
        <end position="403"/>
    </location>
</feature>
<evidence type="ECO:0000256" key="1">
    <source>
        <dbReference type="ARBA" id="ARBA00008315"/>
    </source>
</evidence>
<accession>A0A8C4X3S3</accession>
<reference evidence="4" key="3">
    <citation type="submission" date="2025-09" db="UniProtKB">
        <authorList>
            <consortium name="Ensembl"/>
        </authorList>
    </citation>
    <scope>IDENTIFICATION</scope>
</reference>
<dbReference type="GO" id="GO:0007283">
    <property type="term" value="P:spermatogenesis"/>
    <property type="evidence" value="ECO:0007669"/>
    <property type="project" value="TreeGrafter"/>
</dbReference>
<name>A0A8C4X3S3_ERPCA</name>
<dbReference type="PANTHER" id="PTHR23035">
    <property type="entry name" value="CILIA- AND FLAGELLA-ASSOCIATED PROTEIN 97-RELATED"/>
    <property type="match status" value="1"/>
</dbReference>